<comment type="similarity">
    <text evidence="5">Belongs to the TDD superfamily. DTWD2 family.</text>
</comment>
<evidence type="ECO:0000256" key="5">
    <source>
        <dbReference type="ARBA" id="ARBA00034489"/>
    </source>
</evidence>
<dbReference type="EMBL" id="CP072133">
    <property type="protein sequence ID" value="QTH71769.1"/>
    <property type="molecule type" value="Genomic_DNA"/>
</dbReference>
<keyword evidence="2" id="KW-0808">Transferase</keyword>
<dbReference type="PANTHER" id="PTHR21392:SF0">
    <property type="entry name" value="TRNA-URIDINE AMINOCARBOXYPROPYLTRANSFERASE 2"/>
    <property type="match status" value="1"/>
</dbReference>
<feature type="domain" description="DTW" evidence="6">
    <location>
        <begin position="2"/>
        <end position="188"/>
    </location>
</feature>
<gene>
    <name evidence="7" type="ORF">J5O05_02100</name>
</gene>
<name>A0A975HL84_9GAMM</name>
<dbReference type="RefSeq" id="WP_208843393.1">
    <property type="nucleotide sequence ID" value="NZ_CP072133.1"/>
</dbReference>
<keyword evidence="3" id="KW-0949">S-adenosyl-L-methionine</keyword>
<evidence type="ECO:0000313" key="7">
    <source>
        <dbReference type="EMBL" id="QTH71769.1"/>
    </source>
</evidence>
<evidence type="ECO:0000256" key="4">
    <source>
        <dbReference type="ARBA" id="ARBA00022694"/>
    </source>
</evidence>
<reference evidence="7" key="1">
    <citation type="submission" date="2021-03" db="EMBL/GenBank/DDBJ databases">
        <title>Complete Genome of Pseudoalteromonas xiamenensis STKMTI.2, a new potential marine bacterium producing anti-Vibrio compounds.</title>
        <authorList>
            <person name="Handayani D.P."/>
            <person name="Isnansetyo A."/>
            <person name="Istiqomah I."/>
            <person name="Jumina J."/>
        </authorList>
    </citation>
    <scope>NUCLEOTIDE SEQUENCE</scope>
    <source>
        <strain evidence="7">STKMTI.2</strain>
    </source>
</reference>
<dbReference type="SMART" id="SM01144">
    <property type="entry name" value="DTW"/>
    <property type="match status" value="1"/>
</dbReference>
<dbReference type="KEGG" id="pxi:J5O05_02100"/>
<evidence type="ECO:0000313" key="8">
    <source>
        <dbReference type="Proteomes" id="UP000664904"/>
    </source>
</evidence>
<proteinExistence type="inferred from homology"/>
<dbReference type="InterPro" id="IPR039262">
    <property type="entry name" value="DTWD2/TAPT"/>
</dbReference>
<organism evidence="7 8">
    <name type="scientific">Pseudoalteromonas xiamenensis</name>
    <dbReference type="NCBI Taxonomy" id="882626"/>
    <lineage>
        <taxon>Bacteria</taxon>
        <taxon>Pseudomonadati</taxon>
        <taxon>Pseudomonadota</taxon>
        <taxon>Gammaproteobacteria</taxon>
        <taxon>Alteromonadales</taxon>
        <taxon>Pseudoalteromonadaceae</taxon>
        <taxon>Pseudoalteromonas</taxon>
    </lineage>
</organism>
<dbReference type="PANTHER" id="PTHR21392">
    <property type="entry name" value="TRNA-URIDINE AMINOCARBOXYPROPYLTRANSFERASE 2"/>
    <property type="match status" value="1"/>
</dbReference>
<protein>
    <recommendedName>
        <fullName evidence="1">tRNA-uridine aminocarboxypropyltransferase</fullName>
        <ecNumber evidence="1">2.5.1.25</ecNumber>
    </recommendedName>
</protein>
<dbReference type="Proteomes" id="UP000664904">
    <property type="component" value="Chromosome"/>
</dbReference>
<dbReference type="AlphaFoldDB" id="A0A975HL84"/>
<dbReference type="GO" id="GO:0016432">
    <property type="term" value="F:tRNA-uridine aminocarboxypropyltransferase activity"/>
    <property type="evidence" value="ECO:0007669"/>
    <property type="project" value="UniProtKB-EC"/>
</dbReference>
<keyword evidence="4" id="KW-0819">tRNA processing</keyword>
<sequence>MARAFCEQCGFIEKRCICDALIPKFENAIHLLVLRDKSETNHAKNTACLLPLVFSNTTIIDGDAKTIAEELKQINLENSAILYPSQSALILDDTKSAPQKINTLIILDGSWKKAFKLYMSVQTLQTLPCVSFKTVPQNLYRIRSTELSYSLSSFEASVYAIECLEKVQLTGHVSFFQKFIEKQIQLMPESLHSRYQGKP</sequence>
<dbReference type="GO" id="GO:0008033">
    <property type="term" value="P:tRNA processing"/>
    <property type="evidence" value="ECO:0007669"/>
    <property type="project" value="UniProtKB-KW"/>
</dbReference>
<dbReference type="EC" id="2.5.1.25" evidence="1"/>
<evidence type="ECO:0000256" key="3">
    <source>
        <dbReference type="ARBA" id="ARBA00022691"/>
    </source>
</evidence>
<keyword evidence="8" id="KW-1185">Reference proteome</keyword>
<accession>A0A975HL84</accession>
<dbReference type="InterPro" id="IPR005636">
    <property type="entry name" value="DTW"/>
</dbReference>
<dbReference type="Pfam" id="PF03942">
    <property type="entry name" value="DTW"/>
    <property type="match status" value="1"/>
</dbReference>
<evidence type="ECO:0000259" key="6">
    <source>
        <dbReference type="SMART" id="SM01144"/>
    </source>
</evidence>
<evidence type="ECO:0000256" key="1">
    <source>
        <dbReference type="ARBA" id="ARBA00012386"/>
    </source>
</evidence>
<evidence type="ECO:0000256" key="2">
    <source>
        <dbReference type="ARBA" id="ARBA00022679"/>
    </source>
</evidence>